<organism evidence="1">
    <name type="scientific">Anopheles sinensis</name>
    <name type="common">Mosquito</name>
    <dbReference type="NCBI Taxonomy" id="74873"/>
    <lineage>
        <taxon>Eukaryota</taxon>
        <taxon>Metazoa</taxon>
        <taxon>Ecdysozoa</taxon>
        <taxon>Arthropoda</taxon>
        <taxon>Hexapoda</taxon>
        <taxon>Insecta</taxon>
        <taxon>Pterygota</taxon>
        <taxon>Neoptera</taxon>
        <taxon>Endopterygota</taxon>
        <taxon>Diptera</taxon>
        <taxon>Nematocera</taxon>
        <taxon>Culicoidea</taxon>
        <taxon>Culicidae</taxon>
        <taxon>Anophelinae</taxon>
        <taxon>Anopheles</taxon>
    </lineage>
</organism>
<dbReference type="OrthoDB" id="4062651at2759"/>
<reference evidence="2" key="2">
    <citation type="submission" date="2020-05" db="UniProtKB">
        <authorList>
            <consortium name="EnsemblMetazoa"/>
        </authorList>
    </citation>
    <scope>IDENTIFICATION</scope>
</reference>
<protein>
    <submittedName>
        <fullName evidence="1 2">Uncharacterized protein</fullName>
    </submittedName>
</protein>
<keyword evidence="3" id="KW-1185">Reference proteome</keyword>
<evidence type="ECO:0000313" key="2">
    <source>
        <dbReference type="EnsemblMetazoa" id="ASIC015356-PA"/>
    </source>
</evidence>
<dbReference type="EMBL" id="KE525330">
    <property type="protein sequence ID" value="KFB47321.1"/>
    <property type="molecule type" value="Genomic_DNA"/>
</dbReference>
<dbReference type="Proteomes" id="UP000030765">
    <property type="component" value="Unassembled WGS sequence"/>
</dbReference>
<sequence>MIELLNKPKSVVLIPSEKNPVNIDLENSIMEVPPTPLVKTRGYGTGVQVSVVKRNLATEQRSP</sequence>
<evidence type="ECO:0000313" key="1">
    <source>
        <dbReference type="EMBL" id="KFB47321.1"/>
    </source>
</evidence>
<reference evidence="1 3" key="1">
    <citation type="journal article" date="2014" name="BMC Genomics">
        <title>Genome sequence of Anopheles sinensis provides insight into genetics basis of mosquito competence for malaria parasites.</title>
        <authorList>
            <person name="Zhou D."/>
            <person name="Zhang D."/>
            <person name="Ding G."/>
            <person name="Shi L."/>
            <person name="Hou Q."/>
            <person name="Ye Y."/>
            <person name="Xu Y."/>
            <person name="Zhou H."/>
            <person name="Xiong C."/>
            <person name="Li S."/>
            <person name="Yu J."/>
            <person name="Hong S."/>
            <person name="Yu X."/>
            <person name="Zou P."/>
            <person name="Chen C."/>
            <person name="Chang X."/>
            <person name="Wang W."/>
            <person name="Lv Y."/>
            <person name="Sun Y."/>
            <person name="Ma L."/>
            <person name="Shen B."/>
            <person name="Zhu C."/>
        </authorList>
    </citation>
    <scope>NUCLEOTIDE SEQUENCE [LARGE SCALE GENOMIC DNA]</scope>
</reference>
<dbReference type="EMBL" id="ATLV01022262">
    <property type="status" value="NOT_ANNOTATED_CDS"/>
    <property type="molecule type" value="Genomic_DNA"/>
</dbReference>
<accession>A0A084WAS7</accession>
<dbReference type="VEuPathDB" id="VectorBase:ASIC015356"/>
<gene>
    <name evidence="1" type="ORF">ZHAS_00015356</name>
</gene>
<evidence type="ECO:0000313" key="3">
    <source>
        <dbReference type="Proteomes" id="UP000030765"/>
    </source>
</evidence>
<name>A0A084WAS7_ANOSI</name>
<dbReference type="AlphaFoldDB" id="A0A084WAS7"/>
<dbReference type="EnsemblMetazoa" id="ASIC015356-RA">
    <property type="protein sequence ID" value="ASIC015356-PA"/>
    <property type="gene ID" value="ASIC015356"/>
</dbReference>
<proteinExistence type="predicted"/>